<reference evidence="1 2" key="1">
    <citation type="submission" date="2018-02" db="EMBL/GenBank/DDBJ databases">
        <title>Genome sequence of the basidiomycete white-rot fungus Phlebia centrifuga.</title>
        <authorList>
            <person name="Granchi Z."/>
            <person name="Peng M."/>
            <person name="de Vries R.P."/>
            <person name="Hilden K."/>
            <person name="Makela M.R."/>
            <person name="Grigoriev I."/>
            <person name="Riley R."/>
        </authorList>
    </citation>
    <scope>NUCLEOTIDE SEQUENCE [LARGE SCALE GENOMIC DNA]</scope>
    <source>
        <strain evidence="1 2">FBCC195</strain>
    </source>
</reference>
<dbReference type="OrthoDB" id="2802365at2759"/>
<sequence length="115" mass="13314">MRKIRDTTIVIHWFSGRWDNPIIEPPSIPSQSGLQVRDLYVHEFGGGNYQIWRCEQMNPLIWKSLPQGTQEILPGQNTSRAFVVTESGQPSWVLPHTIGRLYKWVQLDTNKGKQQ</sequence>
<dbReference type="EMBL" id="MLYV02000578">
    <property type="protein sequence ID" value="PSR82698.1"/>
    <property type="molecule type" value="Genomic_DNA"/>
</dbReference>
<name>A0A2R6P0V0_9APHY</name>
<keyword evidence="2" id="KW-1185">Reference proteome</keyword>
<dbReference type="AlphaFoldDB" id="A0A2R6P0V0"/>
<evidence type="ECO:0000313" key="1">
    <source>
        <dbReference type="EMBL" id="PSR82698.1"/>
    </source>
</evidence>
<organism evidence="1 2">
    <name type="scientific">Hermanssonia centrifuga</name>
    <dbReference type="NCBI Taxonomy" id="98765"/>
    <lineage>
        <taxon>Eukaryota</taxon>
        <taxon>Fungi</taxon>
        <taxon>Dikarya</taxon>
        <taxon>Basidiomycota</taxon>
        <taxon>Agaricomycotina</taxon>
        <taxon>Agaricomycetes</taxon>
        <taxon>Polyporales</taxon>
        <taxon>Meruliaceae</taxon>
        <taxon>Hermanssonia</taxon>
    </lineage>
</organism>
<gene>
    <name evidence="1" type="ORF">PHLCEN_2v5985</name>
</gene>
<protein>
    <submittedName>
        <fullName evidence="1">Uncharacterized protein</fullName>
    </submittedName>
</protein>
<comment type="caution">
    <text evidence="1">The sequence shown here is derived from an EMBL/GenBank/DDBJ whole genome shotgun (WGS) entry which is preliminary data.</text>
</comment>
<feature type="non-terminal residue" evidence="1">
    <location>
        <position position="115"/>
    </location>
</feature>
<evidence type="ECO:0000313" key="2">
    <source>
        <dbReference type="Proteomes" id="UP000186601"/>
    </source>
</evidence>
<accession>A0A2R6P0V0</accession>
<proteinExistence type="predicted"/>
<dbReference type="Proteomes" id="UP000186601">
    <property type="component" value="Unassembled WGS sequence"/>
</dbReference>